<evidence type="ECO:0000313" key="4">
    <source>
        <dbReference type="EMBL" id="KXB61262.1"/>
    </source>
</evidence>
<evidence type="ECO:0000256" key="1">
    <source>
        <dbReference type="ARBA" id="ARBA00023125"/>
    </source>
</evidence>
<keyword evidence="1 2" id="KW-0238">DNA-binding</keyword>
<dbReference type="InterPro" id="IPR009057">
    <property type="entry name" value="Homeodomain-like_sf"/>
</dbReference>
<dbReference type="Pfam" id="PF00440">
    <property type="entry name" value="TetR_N"/>
    <property type="match status" value="1"/>
</dbReference>
<dbReference type="EMBL" id="LSDA01000001">
    <property type="protein sequence ID" value="KXB61262.1"/>
    <property type="molecule type" value="Genomic_DNA"/>
</dbReference>
<dbReference type="InterPro" id="IPR001647">
    <property type="entry name" value="HTH_TetR"/>
</dbReference>
<evidence type="ECO:0000259" key="3">
    <source>
        <dbReference type="PROSITE" id="PS50977"/>
    </source>
</evidence>
<sequence length="185" mass="21916">MERYMRRKNTTTEMMMGYMCSALLELMLEKDYAKISIGEIAKKAGVDRSSYYRHFKSKEDIISFFFDMVLKESLDGFTNLSSIDFTLYIHSIYMAFYNYKKEVLLIYHSNLSSLLLDVLSKRFQFSEIAIEFPLTKQYELSYIIGGIYNNLIFWMSRDMNETPDELTEISLQFRDEESISLLSLR</sequence>
<dbReference type="Gene3D" id="1.10.357.10">
    <property type="entry name" value="Tetracycline Repressor, domain 2"/>
    <property type="match status" value="1"/>
</dbReference>
<dbReference type="GO" id="GO:0003677">
    <property type="term" value="F:DNA binding"/>
    <property type="evidence" value="ECO:0007669"/>
    <property type="project" value="UniProtKB-UniRule"/>
</dbReference>
<feature type="domain" description="HTH tetR-type" evidence="3">
    <location>
        <begin position="13"/>
        <end position="73"/>
    </location>
</feature>
<organism evidence="4 5">
    <name type="scientific">Lachnoanaerobaculum saburreum</name>
    <dbReference type="NCBI Taxonomy" id="467210"/>
    <lineage>
        <taxon>Bacteria</taxon>
        <taxon>Bacillati</taxon>
        <taxon>Bacillota</taxon>
        <taxon>Clostridia</taxon>
        <taxon>Lachnospirales</taxon>
        <taxon>Lachnospiraceae</taxon>
        <taxon>Lachnoanaerobaculum</taxon>
    </lineage>
</organism>
<dbReference type="InterPro" id="IPR050624">
    <property type="entry name" value="HTH-type_Tx_Regulator"/>
</dbReference>
<dbReference type="STRING" id="467210.HMPREF1866_00036"/>
<dbReference type="Proteomes" id="UP000070394">
    <property type="component" value="Unassembled WGS sequence"/>
</dbReference>
<reference evidence="5" key="1">
    <citation type="submission" date="2016-01" db="EMBL/GenBank/DDBJ databases">
        <authorList>
            <person name="Mitreva M."/>
            <person name="Pepin K.H."/>
            <person name="Mihindukulasuriya K.A."/>
            <person name="Fulton R."/>
            <person name="Fronick C."/>
            <person name="O'Laughlin M."/>
            <person name="Miner T."/>
            <person name="Herter B."/>
            <person name="Rosa B.A."/>
            <person name="Cordes M."/>
            <person name="Tomlinson C."/>
            <person name="Wollam A."/>
            <person name="Palsikar V.B."/>
            <person name="Mardis E.R."/>
            <person name="Wilson R.K."/>
        </authorList>
    </citation>
    <scope>NUCLEOTIDE SEQUENCE [LARGE SCALE GENOMIC DNA]</scope>
    <source>
        <strain evidence="5">DNF00896</strain>
    </source>
</reference>
<evidence type="ECO:0000313" key="5">
    <source>
        <dbReference type="Proteomes" id="UP000070394"/>
    </source>
</evidence>
<name>A0A134A0R7_9FIRM</name>
<dbReference type="PRINTS" id="PR00455">
    <property type="entry name" value="HTHTETR"/>
</dbReference>
<dbReference type="PATRIC" id="fig|467210.3.peg.36"/>
<dbReference type="PANTHER" id="PTHR43479:SF11">
    <property type="entry name" value="ACREF_ENVCD OPERON REPRESSOR-RELATED"/>
    <property type="match status" value="1"/>
</dbReference>
<feature type="DNA-binding region" description="H-T-H motif" evidence="2">
    <location>
        <begin position="36"/>
        <end position="55"/>
    </location>
</feature>
<dbReference type="PROSITE" id="PS50977">
    <property type="entry name" value="HTH_TETR_2"/>
    <property type="match status" value="1"/>
</dbReference>
<protein>
    <submittedName>
        <fullName evidence="4">Transcriptional regulator, TetR family</fullName>
    </submittedName>
</protein>
<dbReference type="SUPFAM" id="SSF46689">
    <property type="entry name" value="Homeodomain-like"/>
    <property type="match status" value="1"/>
</dbReference>
<dbReference type="AlphaFoldDB" id="A0A134A0R7"/>
<evidence type="ECO:0000256" key="2">
    <source>
        <dbReference type="PROSITE-ProRule" id="PRU00335"/>
    </source>
</evidence>
<dbReference type="PANTHER" id="PTHR43479">
    <property type="entry name" value="ACREF/ENVCD OPERON REPRESSOR-RELATED"/>
    <property type="match status" value="1"/>
</dbReference>
<accession>A0A134A0R7</accession>
<comment type="caution">
    <text evidence="4">The sequence shown here is derived from an EMBL/GenBank/DDBJ whole genome shotgun (WGS) entry which is preliminary data.</text>
</comment>
<gene>
    <name evidence="4" type="ORF">HMPREF1866_00036</name>
</gene>
<proteinExistence type="predicted"/>
<keyword evidence="5" id="KW-1185">Reference proteome</keyword>